<evidence type="ECO:0000256" key="4">
    <source>
        <dbReference type="ARBA" id="ARBA00022833"/>
    </source>
</evidence>
<evidence type="ECO:0000256" key="1">
    <source>
        <dbReference type="ARBA" id="ARBA00004123"/>
    </source>
</evidence>
<evidence type="ECO:0000256" key="3">
    <source>
        <dbReference type="ARBA" id="ARBA00022771"/>
    </source>
</evidence>
<evidence type="ECO:0000313" key="7">
    <source>
        <dbReference type="Proteomes" id="UP000189705"/>
    </source>
</evidence>
<dbReference type="InterPro" id="IPR040552">
    <property type="entry name" value="DNMT3_ADD_GATA1-like"/>
</dbReference>
<evidence type="ECO:0000256" key="2">
    <source>
        <dbReference type="ARBA" id="ARBA00022723"/>
    </source>
</evidence>
<keyword evidence="7" id="KW-1185">Reference proteome</keyword>
<name>A0A1U8DX11_ALLSI</name>
<feature type="domain" description="PHD-type" evidence="6">
    <location>
        <begin position="58"/>
        <end position="190"/>
    </location>
</feature>
<dbReference type="GO" id="GO:0008270">
    <property type="term" value="F:zinc ion binding"/>
    <property type="evidence" value="ECO:0007669"/>
    <property type="project" value="UniProtKB-KW"/>
</dbReference>
<dbReference type="InterPro" id="IPR049554">
    <property type="entry name" value="DNMT3_ADD_PHD"/>
</dbReference>
<dbReference type="AlphaFoldDB" id="A0A1U8DX11"/>
<dbReference type="GO" id="GO:0005634">
    <property type="term" value="C:nucleus"/>
    <property type="evidence" value="ECO:0007669"/>
    <property type="project" value="UniProtKB-SubCell"/>
</dbReference>
<dbReference type="Pfam" id="PF17980">
    <property type="entry name" value="ADD_DNMT3"/>
    <property type="match status" value="1"/>
</dbReference>
<sequence length="418" mass="48164">MAQVVVLSDTDSTEDLEEGQPSLADMATSLEKDSTSDVVSLGSVEEITSPNRDHIVHEVIENQRSIEEICICCGSFKVHTQHPLFHGGICSLCTENFLETFFLYDDDGLQSYCTICCSGKILLMCDEPTCNRGYCFKCLDVLVSPGTAEKVKAMNTWLCFMCLPLSSHGLLQKKQRWHTRLKCFYDQESENHFKIYRPVPAWERKPISILSLFDNITPEMKSIGFLDSSLGNGRLKYLHDVTNILRMNVKEWGPFDFIFGSTPPVGNSYDHPPAWYFYQYYRILQYGKPLENSERPFFWMFVDNLVLTEEDRDTASRFFKTEAVTVHREHGETIQNAVIIWSNIPSVKSSHIPTSASKPNWYSEFGRHSDRDEISSIHLSGLIKQYPKQQQLLKPKSEIWKWGFSKKRIGEFYLSLFM</sequence>
<gene>
    <name evidence="8" type="primary">DNMT3L</name>
</gene>
<dbReference type="GO" id="GO:0045892">
    <property type="term" value="P:negative regulation of DNA-templated transcription"/>
    <property type="evidence" value="ECO:0007669"/>
    <property type="project" value="TreeGrafter"/>
</dbReference>
<dbReference type="OrthoDB" id="641149at2759"/>
<keyword evidence="3" id="KW-0863">Zinc-finger</keyword>
<organism evidence="7 8">
    <name type="scientific">Alligator sinensis</name>
    <name type="common">Chinese alligator</name>
    <dbReference type="NCBI Taxonomy" id="38654"/>
    <lineage>
        <taxon>Eukaryota</taxon>
        <taxon>Metazoa</taxon>
        <taxon>Chordata</taxon>
        <taxon>Craniata</taxon>
        <taxon>Vertebrata</taxon>
        <taxon>Euteleostomi</taxon>
        <taxon>Archelosauria</taxon>
        <taxon>Archosauria</taxon>
        <taxon>Crocodylia</taxon>
        <taxon>Alligatoridae</taxon>
        <taxon>Alligatorinae</taxon>
        <taxon>Alligator</taxon>
    </lineage>
</organism>
<dbReference type="RefSeq" id="XP_014381785.1">
    <property type="nucleotide sequence ID" value="XM_014526299.1"/>
</dbReference>
<accession>A0A1U8DX11</accession>
<evidence type="ECO:0000256" key="5">
    <source>
        <dbReference type="ARBA" id="ARBA00023242"/>
    </source>
</evidence>
<dbReference type="PROSITE" id="PS51533">
    <property type="entry name" value="ADD"/>
    <property type="match status" value="1"/>
</dbReference>
<dbReference type="KEGG" id="asn:102380526"/>
<protein>
    <submittedName>
        <fullName evidence="8">DNA (Cytosine-5)-methyltransferase 3-like</fullName>
    </submittedName>
</protein>
<dbReference type="InParanoid" id="A0A1U8DX11"/>
<comment type="subcellular location">
    <subcellularLocation>
        <location evidence="1">Nucleus</location>
    </subcellularLocation>
</comment>
<keyword evidence="4" id="KW-0862">Zinc</keyword>
<dbReference type="PANTHER" id="PTHR23068:SF13">
    <property type="entry name" value="DNA (CYTOSINE-5)-METHYLTRANSFERASE 3-LIKE"/>
    <property type="match status" value="1"/>
</dbReference>
<dbReference type="CTD" id="29947"/>
<dbReference type="GeneID" id="102380526"/>
<dbReference type="InterPro" id="IPR029063">
    <property type="entry name" value="SAM-dependent_MTases_sf"/>
</dbReference>
<dbReference type="InterPro" id="IPR025766">
    <property type="entry name" value="ADD"/>
</dbReference>
<dbReference type="InterPro" id="IPR011011">
    <property type="entry name" value="Znf_FYVE_PHD"/>
</dbReference>
<reference evidence="8" key="1">
    <citation type="submission" date="2025-08" db="UniProtKB">
        <authorList>
            <consortium name="RefSeq"/>
        </authorList>
    </citation>
    <scope>IDENTIFICATION</scope>
</reference>
<dbReference type="Proteomes" id="UP000189705">
    <property type="component" value="Unplaced"/>
</dbReference>
<dbReference type="GO" id="GO:0008047">
    <property type="term" value="F:enzyme activator activity"/>
    <property type="evidence" value="ECO:0007669"/>
    <property type="project" value="TreeGrafter"/>
</dbReference>
<dbReference type="PANTHER" id="PTHR23068">
    <property type="entry name" value="DNA CYTOSINE-5- -METHYLTRANSFERASE 3-RELATED"/>
    <property type="match status" value="1"/>
</dbReference>
<keyword evidence="2" id="KW-0479">Metal-binding</keyword>
<keyword evidence="5" id="KW-0539">Nucleus</keyword>
<proteinExistence type="predicted"/>
<dbReference type="Gene3D" id="3.30.40.10">
    <property type="entry name" value="Zinc/RING finger domain, C3HC4 (zinc finger)"/>
    <property type="match status" value="1"/>
</dbReference>
<evidence type="ECO:0000259" key="6">
    <source>
        <dbReference type="PROSITE" id="PS51533"/>
    </source>
</evidence>
<dbReference type="STRING" id="38654.A0A1U8DX11"/>
<dbReference type="GO" id="GO:0005737">
    <property type="term" value="C:cytoplasm"/>
    <property type="evidence" value="ECO:0007669"/>
    <property type="project" value="TreeGrafter"/>
</dbReference>
<dbReference type="Gene3D" id="3.40.50.150">
    <property type="entry name" value="Vaccinia Virus protein VP39"/>
    <property type="match status" value="1"/>
</dbReference>
<dbReference type="Pfam" id="PF21255">
    <property type="entry name" value="DNMT3_ADD_GATA1-like"/>
    <property type="match status" value="1"/>
</dbReference>
<dbReference type="InterPro" id="IPR050390">
    <property type="entry name" value="C5-Methyltransferase"/>
</dbReference>
<evidence type="ECO:0000313" key="8">
    <source>
        <dbReference type="RefSeq" id="XP_014381785.1"/>
    </source>
</evidence>
<dbReference type="InterPro" id="IPR013083">
    <property type="entry name" value="Znf_RING/FYVE/PHD"/>
</dbReference>
<dbReference type="SUPFAM" id="SSF57903">
    <property type="entry name" value="FYVE/PHD zinc finger"/>
    <property type="match status" value="1"/>
</dbReference>
<dbReference type="eggNOG" id="ENOG502SIGQ">
    <property type="taxonomic scope" value="Eukaryota"/>
</dbReference>